<feature type="region of interest" description="Disordered" evidence="1">
    <location>
        <begin position="335"/>
        <end position="357"/>
    </location>
</feature>
<reference evidence="4" key="1">
    <citation type="journal article" date="2012" name="PLoS Genet.">
        <title>The genomes of the fungal plant pathogens Cladosporium fulvum and Dothistroma septosporum reveal adaptation to different hosts and lifestyles but also signatures of common ancestry.</title>
        <authorList>
            <person name="de Wit P.J.G.M."/>
            <person name="van der Burgt A."/>
            <person name="Oekmen B."/>
            <person name="Stergiopoulos I."/>
            <person name="Abd-Elsalam K.A."/>
            <person name="Aerts A.L."/>
            <person name="Bahkali A.H."/>
            <person name="Beenen H.G."/>
            <person name="Chettri P."/>
            <person name="Cox M.P."/>
            <person name="Datema E."/>
            <person name="de Vries R.P."/>
            <person name="Dhillon B."/>
            <person name="Ganley A.R."/>
            <person name="Griffiths S.A."/>
            <person name="Guo Y."/>
            <person name="Hamelin R.C."/>
            <person name="Henrissat B."/>
            <person name="Kabir M.S."/>
            <person name="Jashni M.K."/>
            <person name="Kema G."/>
            <person name="Klaubauf S."/>
            <person name="Lapidus A."/>
            <person name="Levasseur A."/>
            <person name="Lindquist E."/>
            <person name="Mehrabi R."/>
            <person name="Ohm R.A."/>
            <person name="Owen T.J."/>
            <person name="Salamov A."/>
            <person name="Schwelm A."/>
            <person name="Schijlen E."/>
            <person name="Sun H."/>
            <person name="van den Burg H.A."/>
            <person name="van Ham R.C.H.J."/>
            <person name="Zhang S."/>
            <person name="Goodwin S.B."/>
            <person name="Grigoriev I.V."/>
            <person name="Collemare J."/>
            <person name="Bradshaw R.E."/>
        </authorList>
    </citation>
    <scope>NUCLEOTIDE SEQUENCE [LARGE SCALE GENOMIC DNA]</scope>
    <source>
        <strain evidence="4">NZE10 / CBS 128990</strain>
    </source>
</reference>
<keyword evidence="2" id="KW-0472">Membrane</keyword>
<proteinExistence type="predicted"/>
<gene>
    <name evidence="3" type="ORF">DOTSEDRAFT_31090</name>
</gene>
<name>N1Q529_DOTSN</name>
<dbReference type="STRING" id="675120.N1Q529"/>
<dbReference type="AlphaFoldDB" id="N1Q529"/>
<dbReference type="OMA" id="QQYHCCE"/>
<keyword evidence="2" id="KW-0812">Transmembrane</keyword>
<evidence type="ECO:0000313" key="4">
    <source>
        <dbReference type="Proteomes" id="UP000016933"/>
    </source>
</evidence>
<organism evidence="3 4">
    <name type="scientific">Dothistroma septosporum (strain NZE10 / CBS 128990)</name>
    <name type="common">Red band needle blight fungus</name>
    <name type="synonym">Mycosphaerella pini</name>
    <dbReference type="NCBI Taxonomy" id="675120"/>
    <lineage>
        <taxon>Eukaryota</taxon>
        <taxon>Fungi</taxon>
        <taxon>Dikarya</taxon>
        <taxon>Ascomycota</taxon>
        <taxon>Pezizomycotina</taxon>
        <taxon>Dothideomycetes</taxon>
        <taxon>Dothideomycetidae</taxon>
        <taxon>Mycosphaerellales</taxon>
        <taxon>Mycosphaerellaceae</taxon>
        <taxon>Dothistroma</taxon>
    </lineage>
</organism>
<evidence type="ECO:0000313" key="3">
    <source>
        <dbReference type="EMBL" id="EME49954.1"/>
    </source>
</evidence>
<feature type="transmembrane region" description="Helical" evidence="2">
    <location>
        <begin position="178"/>
        <end position="199"/>
    </location>
</feature>
<reference evidence="3 4" key="2">
    <citation type="journal article" date="2012" name="PLoS Pathog.">
        <title>Diverse lifestyles and strategies of plant pathogenesis encoded in the genomes of eighteen Dothideomycetes fungi.</title>
        <authorList>
            <person name="Ohm R.A."/>
            <person name="Feau N."/>
            <person name="Henrissat B."/>
            <person name="Schoch C.L."/>
            <person name="Horwitz B.A."/>
            <person name="Barry K.W."/>
            <person name="Condon B.J."/>
            <person name="Copeland A.C."/>
            <person name="Dhillon B."/>
            <person name="Glaser F."/>
            <person name="Hesse C.N."/>
            <person name="Kosti I."/>
            <person name="LaButti K."/>
            <person name="Lindquist E.A."/>
            <person name="Lucas S."/>
            <person name="Salamov A.A."/>
            <person name="Bradshaw R.E."/>
            <person name="Ciuffetti L."/>
            <person name="Hamelin R.C."/>
            <person name="Kema G.H.J."/>
            <person name="Lawrence C."/>
            <person name="Scott J.A."/>
            <person name="Spatafora J.W."/>
            <person name="Turgeon B.G."/>
            <person name="de Wit P.J.G.M."/>
            <person name="Zhong S."/>
            <person name="Goodwin S.B."/>
            <person name="Grigoriev I.V."/>
        </authorList>
    </citation>
    <scope>NUCLEOTIDE SEQUENCE [LARGE SCALE GENOMIC DNA]</scope>
    <source>
        <strain evidence="4">NZE10 / CBS 128990</strain>
    </source>
</reference>
<accession>N1Q529</accession>
<protein>
    <submittedName>
        <fullName evidence="3">Uncharacterized protein</fullName>
    </submittedName>
</protein>
<dbReference type="HOGENOM" id="CLU_509011_0_0_1"/>
<evidence type="ECO:0000256" key="1">
    <source>
        <dbReference type="SAM" id="MobiDB-lite"/>
    </source>
</evidence>
<sequence length="535" mass="60494">MAYLHDVRREAYEKRLQNLMAKYGQHAQEVIKEVTNTAIDEFSACITHSSHSHHGPTLKATSAVWESADSTTMHTHPEGIFKRIMGWFLGLNWEPCFYQAVVPFTTVVVLTFLLKGALDWFTKEQWEAGVRQLQDWGHWPRVQFDRLTLYVRKNALELVLRFHDQQYIRDWHKYRAVLWQKGTCTWFIIGLLLWITIMFRRERNTPGCWVKIHDLQHRGLHVPDWVYEASRKQHGDRVELVNNEWNLFEEVVTSTLFHALLKTEYLTATTTFSTERTVTKTVKIGGPTDGAPPKMGYEARFSDEPCTETVTVRETTTETGGATPREECTVTIRETASQQPDATSQADRTVTSCPTQTDMGYGTLATTTFTETETSIQYQSAEEQDPRISYIIVETVTKWEIIANVTPTTVQTVWTSTFTKEIPTTATVTGGTLVRISSIPTTVTVTSILTSTAEKVSTKTITEGKVTIPGCTIVKTFRSPSTITITDTSVLPGPICAPVIEGNHGEEEAQVCEDVGKSIGYCKQCQQYHCCELRP</sequence>
<keyword evidence="2" id="KW-1133">Transmembrane helix</keyword>
<dbReference type="Proteomes" id="UP000016933">
    <property type="component" value="Unassembled WGS sequence"/>
</dbReference>
<dbReference type="OrthoDB" id="10659692at2759"/>
<keyword evidence="4" id="KW-1185">Reference proteome</keyword>
<dbReference type="EMBL" id="KB446535">
    <property type="protein sequence ID" value="EME49954.1"/>
    <property type="molecule type" value="Genomic_DNA"/>
</dbReference>
<evidence type="ECO:0000256" key="2">
    <source>
        <dbReference type="SAM" id="Phobius"/>
    </source>
</evidence>